<dbReference type="PANTHER" id="PTHR42748:SF3">
    <property type="entry name" value="BLL4366 PROTEIN"/>
    <property type="match status" value="1"/>
</dbReference>
<accession>A0A7W3VW61</accession>
<protein>
    <submittedName>
        <fullName evidence="3">SDR family oxidoreductase</fullName>
    </submittedName>
</protein>
<evidence type="ECO:0000256" key="1">
    <source>
        <dbReference type="ARBA" id="ARBA00022857"/>
    </source>
</evidence>
<proteinExistence type="predicted"/>
<keyword evidence="1" id="KW-0521">NADP</keyword>
<dbReference type="RefSeq" id="WP_182891308.1">
    <property type="nucleotide sequence ID" value="NZ_JACGZW010000004.1"/>
</dbReference>
<keyword evidence="4" id="KW-1185">Reference proteome</keyword>
<dbReference type="Proteomes" id="UP000526734">
    <property type="component" value="Unassembled WGS sequence"/>
</dbReference>
<dbReference type="InterPro" id="IPR016040">
    <property type="entry name" value="NAD(P)-bd_dom"/>
</dbReference>
<dbReference type="Pfam" id="PF13460">
    <property type="entry name" value="NAD_binding_10"/>
    <property type="match status" value="1"/>
</dbReference>
<gene>
    <name evidence="3" type="ORF">H4281_13995</name>
</gene>
<dbReference type="AlphaFoldDB" id="A0A7W3VW61"/>
<evidence type="ECO:0000313" key="3">
    <source>
        <dbReference type="EMBL" id="MBB1154250.1"/>
    </source>
</evidence>
<name>A0A7W3VW61_9PSEU</name>
<evidence type="ECO:0000259" key="2">
    <source>
        <dbReference type="Pfam" id="PF13460"/>
    </source>
</evidence>
<dbReference type="SUPFAM" id="SSF51735">
    <property type="entry name" value="NAD(P)-binding Rossmann-fold domains"/>
    <property type="match status" value="1"/>
</dbReference>
<evidence type="ECO:0000313" key="4">
    <source>
        <dbReference type="Proteomes" id="UP000526734"/>
    </source>
</evidence>
<dbReference type="Gene3D" id="3.40.50.720">
    <property type="entry name" value="NAD(P)-binding Rossmann-like Domain"/>
    <property type="match status" value="1"/>
</dbReference>
<dbReference type="InterPro" id="IPR051164">
    <property type="entry name" value="NmrA-like_oxidored"/>
</dbReference>
<organism evidence="3 4">
    <name type="scientific">Amycolatopsis dendrobii</name>
    <dbReference type="NCBI Taxonomy" id="2760662"/>
    <lineage>
        <taxon>Bacteria</taxon>
        <taxon>Bacillati</taxon>
        <taxon>Actinomycetota</taxon>
        <taxon>Actinomycetes</taxon>
        <taxon>Pseudonocardiales</taxon>
        <taxon>Pseudonocardiaceae</taxon>
        <taxon>Amycolatopsis</taxon>
    </lineage>
</organism>
<dbReference type="EMBL" id="JACGZW010000004">
    <property type="protein sequence ID" value="MBB1154250.1"/>
    <property type="molecule type" value="Genomic_DNA"/>
</dbReference>
<dbReference type="PANTHER" id="PTHR42748">
    <property type="entry name" value="NITROGEN METABOLITE REPRESSION PROTEIN NMRA FAMILY MEMBER"/>
    <property type="match status" value="1"/>
</dbReference>
<sequence>MKIVVIGGTGRIGSQVVQLLEGHEVVAAAPSTGVNTLTGEGLSGVLQGADVLVDVSNSPSFADDDVMEFFQRSTGNLVEAAREAGVGHFVALSVVGADELPDSGYLRAKAAQEKLIQDSGLNYTIVRATQFLEFAVAIADTSTVDGVVRLSDGGTQPIAAEDVAVAVARAAGEPPAGGIVEIGGPDVLPMDEWIRRVLTARNDPREVVTDPAAKYFGTVLGKNSLVPAEGAWRGKVGLAEWLSR</sequence>
<comment type="caution">
    <text evidence="3">The sequence shown here is derived from an EMBL/GenBank/DDBJ whole genome shotgun (WGS) entry which is preliminary data.</text>
</comment>
<feature type="domain" description="NAD(P)-binding" evidence="2">
    <location>
        <begin position="7"/>
        <end position="173"/>
    </location>
</feature>
<dbReference type="InterPro" id="IPR036291">
    <property type="entry name" value="NAD(P)-bd_dom_sf"/>
</dbReference>
<reference evidence="3 4" key="1">
    <citation type="submission" date="2020-08" db="EMBL/GenBank/DDBJ databases">
        <title>Amycolatopsis sp. nov. DR6-1 isolated from Dendrobium heterocarpum.</title>
        <authorList>
            <person name="Tedsree N."/>
            <person name="Kuncharoen N."/>
            <person name="Likhitwitayawuid K."/>
            <person name="Tanasupawat S."/>
        </authorList>
    </citation>
    <scope>NUCLEOTIDE SEQUENCE [LARGE SCALE GENOMIC DNA]</scope>
    <source>
        <strain evidence="3 4">DR6-1</strain>
    </source>
</reference>